<dbReference type="PROSITE" id="PS00523">
    <property type="entry name" value="SULFATASE_1"/>
    <property type="match status" value="1"/>
</dbReference>
<dbReference type="Proteomes" id="UP000031666">
    <property type="component" value="Unassembled WGS sequence"/>
</dbReference>
<evidence type="ECO:0000256" key="2">
    <source>
        <dbReference type="ARBA" id="ARBA00022723"/>
    </source>
</evidence>
<dbReference type="GO" id="GO:0005737">
    <property type="term" value="C:cytoplasm"/>
    <property type="evidence" value="ECO:0007669"/>
    <property type="project" value="TreeGrafter"/>
</dbReference>
<dbReference type="Pfam" id="PF00884">
    <property type="entry name" value="Sulfatase"/>
    <property type="match status" value="1"/>
</dbReference>
<protein>
    <submittedName>
        <fullName evidence="5">Choline-sulfatase</fullName>
        <ecNumber evidence="5">3.1.6.6</ecNumber>
    </submittedName>
</protein>
<dbReference type="InterPro" id="IPR024607">
    <property type="entry name" value="Sulfatase_CS"/>
</dbReference>
<dbReference type="EC" id="3.1.6.6" evidence="5"/>
<evidence type="ECO:0000313" key="5">
    <source>
        <dbReference type="EMBL" id="GAM75394.1"/>
    </source>
</evidence>
<dbReference type="InterPro" id="IPR017850">
    <property type="entry name" value="Alkaline_phosphatase_core_sf"/>
</dbReference>
<evidence type="ECO:0000259" key="4">
    <source>
        <dbReference type="Pfam" id="PF00884"/>
    </source>
</evidence>
<comment type="caution">
    <text evidence="5">The sequence shown here is derived from an EMBL/GenBank/DDBJ whole genome shotgun (WGS) entry which is preliminary data.</text>
</comment>
<keyword evidence="3 5" id="KW-0378">Hydrolase</keyword>
<sequence>MIKRPNILLIFTDQQRKDSLGCYGNEVAVTPNIDMLGNQGAKFEKFFTQSPICGPSRVSLLTGKYCSAHGIGTNGPVVPEDLLTIQHRLKPYGYKTANFGKLHFLPHSFRDHREHHPEYGFDERVISDEPGCYDDPYTKWVEQIAPESLDAVRTGLPSQAKRFGKPEYSDRKRDPETPFVFEADEHLTHSGFVTELTKDFLERHKDNPNPFFCIAGYYAPHAPVNPPRRFLNLYRAEDMPLPIIGNEEQVMDKLKGISNEEWQEIRRYYMALVSHVDDCVGQLTDTLKNNGLYDDTIIVFVSDHGEYLGDHGRVQKGMPGEDCITNVPFIIHYPKKLQAQSYPQLVESVDWLPTMLDLAGIPVPIEVQGKSLLPLMQGKTTEHKSLILTEQFEPNGLRQVSIRDEDHRYYCDSEGESYCLILIKIQTKPKTLSTNQHINTSSQQCVSR</sequence>
<dbReference type="SUPFAM" id="SSF53649">
    <property type="entry name" value="Alkaline phosphatase-like"/>
    <property type="match status" value="1"/>
</dbReference>
<dbReference type="AlphaFoldDB" id="A0A0B8QLT8"/>
<accession>A0A0B8QLT8</accession>
<comment type="similarity">
    <text evidence="1">Belongs to the sulfatase family.</text>
</comment>
<dbReference type="InterPro" id="IPR000917">
    <property type="entry name" value="Sulfatase_N"/>
</dbReference>
<dbReference type="GO" id="GO:0047753">
    <property type="term" value="F:choline-sulfatase activity"/>
    <property type="evidence" value="ECO:0007669"/>
    <property type="project" value="UniProtKB-EC"/>
</dbReference>
<gene>
    <name evidence="5" type="ORF">JCM19241_3306</name>
</gene>
<dbReference type="EMBL" id="BBSC01000004">
    <property type="protein sequence ID" value="GAM75394.1"/>
    <property type="molecule type" value="Genomic_DNA"/>
</dbReference>
<proteinExistence type="inferred from homology"/>
<keyword evidence="2" id="KW-0479">Metal-binding</keyword>
<feature type="domain" description="Sulfatase N-terminal" evidence="4">
    <location>
        <begin position="5"/>
        <end position="361"/>
    </location>
</feature>
<dbReference type="PANTHER" id="PTHR45953">
    <property type="entry name" value="IDURONATE 2-SULFATASE"/>
    <property type="match status" value="1"/>
</dbReference>
<dbReference type="STRING" id="1481914.JCM19241_3306"/>
<evidence type="ECO:0000313" key="6">
    <source>
        <dbReference type="Proteomes" id="UP000031666"/>
    </source>
</evidence>
<dbReference type="Gene3D" id="3.40.720.10">
    <property type="entry name" value="Alkaline Phosphatase, subunit A"/>
    <property type="match status" value="1"/>
</dbReference>
<dbReference type="PANTHER" id="PTHR45953:SF1">
    <property type="entry name" value="IDURONATE 2-SULFATASE"/>
    <property type="match status" value="1"/>
</dbReference>
<reference evidence="5 6" key="2">
    <citation type="submission" date="2015-01" db="EMBL/GenBank/DDBJ databases">
        <authorList>
            <consortium name="NBRP consortium"/>
            <person name="Sawabe T."/>
            <person name="Meirelles P."/>
            <person name="Feng G."/>
            <person name="Sayaka M."/>
            <person name="Hattori M."/>
            <person name="Ohkuma M."/>
        </authorList>
    </citation>
    <scope>NUCLEOTIDE SEQUENCE [LARGE SCALE GENOMIC DNA]</scope>
    <source>
        <strain evidence="6">JCM 19241</strain>
    </source>
</reference>
<reference evidence="5 6" key="1">
    <citation type="submission" date="2015-01" db="EMBL/GenBank/DDBJ databases">
        <title>Vibrio sp. C94 JCM 19241 whole genome shotgun sequence.</title>
        <authorList>
            <person name="Sawabe T."/>
            <person name="Meirelles P."/>
            <person name="Feng G."/>
            <person name="Sayaka M."/>
            <person name="Hattori M."/>
            <person name="Ohkuma M."/>
        </authorList>
    </citation>
    <scope>NUCLEOTIDE SEQUENCE [LARGE SCALE GENOMIC DNA]</scope>
    <source>
        <strain evidence="6">JCM 19241</strain>
    </source>
</reference>
<dbReference type="GO" id="GO:0046872">
    <property type="term" value="F:metal ion binding"/>
    <property type="evidence" value="ECO:0007669"/>
    <property type="project" value="UniProtKB-KW"/>
</dbReference>
<name>A0A0B8QLT8_9VIBR</name>
<evidence type="ECO:0000256" key="3">
    <source>
        <dbReference type="ARBA" id="ARBA00022801"/>
    </source>
</evidence>
<organism evidence="5 6">
    <name type="scientific">Vibrio ishigakensis</name>
    <dbReference type="NCBI Taxonomy" id="1481914"/>
    <lineage>
        <taxon>Bacteria</taxon>
        <taxon>Pseudomonadati</taxon>
        <taxon>Pseudomonadota</taxon>
        <taxon>Gammaproteobacteria</taxon>
        <taxon>Vibrionales</taxon>
        <taxon>Vibrionaceae</taxon>
        <taxon>Vibrio</taxon>
    </lineage>
</organism>
<evidence type="ECO:0000256" key="1">
    <source>
        <dbReference type="ARBA" id="ARBA00008779"/>
    </source>
</evidence>